<evidence type="ECO:0000313" key="1">
    <source>
        <dbReference type="EMBL" id="MFC3024269.1"/>
    </source>
</evidence>
<name>A0ABV7CAP0_9VIBR</name>
<reference evidence="2" key="1">
    <citation type="journal article" date="2019" name="Int. J. Syst. Evol. Microbiol.">
        <title>The Global Catalogue of Microorganisms (GCM) 10K type strain sequencing project: providing services to taxonomists for standard genome sequencing and annotation.</title>
        <authorList>
            <consortium name="The Broad Institute Genomics Platform"/>
            <consortium name="The Broad Institute Genome Sequencing Center for Infectious Disease"/>
            <person name="Wu L."/>
            <person name="Ma J."/>
        </authorList>
    </citation>
    <scope>NUCLEOTIDE SEQUENCE [LARGE SCALE GENOMIC DNA]</scope>
    <source>
        <strain evidence="2">KCTC 62784</strain>
    </source>
</reference>
<comment type="caution">
    <text evidence="1">The sequence shown here is derived from an EMBL/GenBank/DDBJ whole genome shotgun (WGS) entry which is preliminary data.</text>
</comment>
<gene>
    <name evidence="1" type="ORF">ACFODT_10545</name>
</gene>
<evidence type="ECO:0000313" key="2">
    <source>
        <dbReference type="Proteomes" id="UP001595384"/>
    </source>
</evidence>
<sequence length="322" mass="38659">MDTEDLLHVHSWIEAMFYALELDSRYENEGGIKTLIDECRTLKRANRVLNKSVERIEKQTLTKIPLKEIENDFFQAERLHDDEFLHLKTSYRACGFVLTFLLKNSLGNKSDDDKYNFSPLQNGSMRRWPRSRDYLKNPVPLKLNIPRDSLRSLTEFKSRYRLIRKIFLRSNINLEGQEYLIDLVNDLWQMCYSSSEHRKLVKWFDQKNPNQIESCIDYLSKNTRRFSLPWNPISESESYHALIAYFDYYLLMYPLETELTIRKMKASWNQKKFREKTKGKRPYSVSMTDRTKTRLTWLVEQDDSNISDVIKKLIDERYEKLK</sequence>
<accession>A0ABV7CAP0</accession>
<dbReference type="EMBL" id="JBHRSE010000065">
    <property type="protein sequence ID" value="MFC3024269.1"/>
    <property type="molecule type" value="Genomic_DNA"/>
</dbReference>
<keyword evidence="2" id="KW-1185">Reference proteome</keyword>
<organism evidence="1 2">
    <name type="scientific">Vibrio zhugei</name>
    <dbReference type="NCBI Taxonomy" id="2479546"/>
    <lineage>
        <taxon>Bacteria</taxon>
        <taxon>Pseudomonadati</taxon>
        <taxon>Pseudomonadota</taxon>
        <taxon>Gammaproteobacteria</taxon>
        <taxon>Vibrionales</taxon>
        <taxon>Vibrionaceae</taxon>
        <taxon>Vibrio</taxon>
    </lineage>
</organism>
<dbReference type="RefSeq" id="WP_123015099.1">
    <property type="nucleotide sequence ID" value="NZ_AP024911.1"/>
</dbReference>
<dbReference type="Proteomes" id="UP001595384">
    <property type="component" value="Unassembled WGS sequence"/>
</dbReference>
<proteinExistence type="predicted"/>
<protein>
    <submittedName>
        <fullName evidence="1">Uncharacterized protein</fullName>
    </submittedName>
</protein>